<accession>A0A9P6NRP0</accession>
<comment type="caution">
    <text evidence="1">The sequence shown here is derived from an EMBL/GenBank/DDBJ whole genome shotgun (WGS) entry which is preliminary data.</text>
</comment>
<name>A0A9P6NRP0_9BASI</name>
<dbReference type="EMBL" id="MU167238">
    <property type="protein sequence ID" value="KAG0148325.1"/>
    <property type="molecule type" value="Genomic_DNA"/>
</dbReference>
<dbReference type="Proteomes" id="UP000886653">
    <property type="component" value="Unassembled WGS sequence"/>
</dbReference>
<proteinExistence type="predicted"/>
<sequence length="113" mass="12184">MSDSSTSNSSSDSDKDQTPLPVLDLLQISIEAGQTVLGNATLKKIPCQDSGLQGAAYIQEVNPVPYGTKRGRGFGYLPDFKHESKVGKPTSKSVAKRTLLIKKQNSEDFLLIS</sequence>
<dbReference type="AlphaFoldDB" id="A0A9P6NRP0"/>
<protein>
    <submittedName>
        <fullName evidence="1">Uncharacterized protein</fullName>
    </submittedName>
</protein>
<reference evidence="1" key="1">
    <citation type="submission" date="2013-11" db="EMBL/GenBank/DDBJ databases">
        <title>Genome sequence of the fusiform rust pathogen reveals effectors for host alternation and coevolution with pine.</title>
        <authorList>
            <consortium name="DOE Joint Genome Institute"/>
            <person name="Smith K."/>
            <person name="Pendleton A."/>
            <person name="Kubisiak T."/>
            <person name="Anderson C."/>
            <person name="Salamov A."/>
            <person name="Aerts A."/>
            <person name="Riley R."/>
            <person name="Clum A."/>
            <person name="Lindquist E."/>
            <person name="Ence D."/>
            <person name="Campbell M."/>
            <person name="Kronenberg Z."/>
            <person name="Feau N."/>
            <person name="Dhillon B."/>
            <person name="Hamelin R."/>
            <person name="Burleigh J."/>
            <person name="Smith J."/>
            <person name="Yandell M."/>
            <person name="Nelson C."/>
            <person name="Grigoriev I."/>
            <person name="Davis J."/>
        </authorList>
    </citation>
    <scope>NUCLEOTIDE SEQUENCE</scope>
    <source>
        <strain evidence="1">G11</strain>
    </source>
</reference>
<gene>
    <name evidence="1" type="ORF">CROQUDRAFT_90460</name>
</gene>
<evidence type="ECO:0000313" key="2">
    <source>
        <dbReference type="Proteomes" id="UP000886653"/>
    </source>
</evidence>
<evidence type="ECO:0000313" key="1">
    <source>
        <dbReference type="EMBL" id="KAG0148325.1"/>
    </source>
</evidence>
<keyword evidence="2" id="KW-1185">Reference proteome</keyword>
<organism evidence="1 2">
    <name type="scientific">Cronartium quercuum f. sp. fusiforme G11</name>
    <dbReference type="NCBI Taxonomy" id="708437"/>
    <lineage>
        <taxon>Eukaryota</taxon>
        <taxon>Fungi</taxon>
        <taxon>Dikarya</taxon>
        <taxon>Basidiomycota</taxon>
        <taxon>Pucciniomycotina</taxon>
        <taxon>Pucciniomycetes</taxon>
        <taxon>Pucciniales</taxon>
        <taxon>Coleosporiaceae</taxon>
        <taxon>Cronartium</taxon>
    </lineage>
</organism>